<dbReference type="RefSeq" id="WP_133233701.1">
    <property type="nucleotide sequence ID" value="NZ_SOZE01000023.1"/>
</dbReference>
<organism evidence="1 2">
    <name type="scientific">Mucilaginibacter psychrotolerans</name>
    <dbReference type="NCBI Taxonomy" id="1524096"/>
    <lineage>
        <taxon>Bacteria</taxon>
        <taxon>Pseudomonadati</taxon>
        <taxon>Bacteroidota</taxon>
        <taxon>Sphingobacteriia</taxon>
        <taxon>Sphingobacteriales</taxon>
        <taxon>Sphingobacteriaceae</taxon>
        <taxon>Mucilaginibacter</taxon>
    </lineage>
</organism>
<dbReference type="Proteomes" id="UP000297540">
    <property type="component" value="Unassembled WGS sequence"/>
</dbReference>
<protein>
    <submittedName>
        <fullName evidence="1">Uncharacterized protein</fullName>
    </submittedName>
</protein>
<evidence type="ECO:0000313" key="2">
    <source>
        <dbReference type="Proteomes" id="UP000297540"/>
    </source>
</evidence>
<reference evidence="1 2" key="1">
    <citation type="journal article" date="2017" name="Int. J. Syst. Evol. Microbiol.">
        <title>Mucilaginibacterpsychrotolerans sp. nov., isolated from peatlands.</title>
        <authorList>
            <person name="Deng Y."/>
            <person name="Shen L."/>
            <person name="Xu B."/>
            <person name="Liu Y."/>
            <person name="Gu Z."/>
            <person name="Liu H."/>
            <person name="Zhou Y."/>
        </authorList>
    </citation>
    <scope>NUCLEOTIDE SEQUENCE [LARGE SCALE GENOMIC DNA]</scope>
    <source>
        <strain evidence="1 2">NH7-4</strain>
    </source>
</reference>
<dbReference type="OrthoDB" id="9828344at2"/>
<dbReference type="AlphaFoldDB" id="A0A4Y8S980"/>
<sequence length="168" mass="19741">MKTVDKQECIIHYSIDPYFFENHSELERSYTTYSNWRRGEGNTYILNHGISFSVVDKNTRDQCIRFENRLKLQCIVDDISVDSLAILKAKEELHLSANEFLKMNSFSFFDRLKFPAVEFAAERALREEEAFIIMTKDAVALEDKSEHQLNLEKTIDRNHLAINIDKKE</sequence>
<dbReference type="EMBL" id="SOZE01000023">
    <property type="protein sequence ID" value="TFF35221.1"/>
    <property type="molecule type" value="Genomic_DNA"/>
</dbReference>
<evidence type="ECO:0000313" key="1">
    <source>
        <dbReference type="EMBL" id="TFF35221.1"/>
    </source>
</evidence>
<keyword evidence="2" id="KW-1185">Reference proteome</keyword>
<accession>A0A4Y8S980</accession>
<comment type="caution">
    <text evidence="1">The sequence shown here is derived from an EMBL/GenBank/DDBJ whole genome shotgun (WGS) entry which is preliminary data.</text>
</comment>
<gene>
    <name evidence="1" type="ORF">E2R66_19860</name>
</gene>
<proteinExistence type="predicted"/>
<name>A0A4Y8S980_9SPHI</name>